<dbReference type="OrthoDB" id="8946153at2759"/>
<feature type="region of interest" description="Disordered" evidence="1">
    <location>
        <begin position="192"/>
        <end position="275"/>
    </location>
</feature>
<evidence type="ECO:0000256" key="1">
    <source>
        <dbReference type="SAM" id="MobiDB-lite"/>
    </source>
</evidence>
<keyword evidence="4" id="KW-1185">Reference proteome</keyword>
<keyword evidence="2" id="KW-1133">Transmembrane helix</keyword>
<dbReference type="AlphaFoldDB" id="A0A9Q1G1D9"/>
<feature type="region of interest" description="Disordered" evidence="1">
    <location>
        <begin position="119"/>
        <end position="177"/>
    </location>
</feature>
<feature type="compositionally biased region" description="Basic residues" evidence="1">
    <location>
        <begin position="234"/>
        <end position="243"/>
    </location>
</feature>
<keyword evidence="2" id="KW-0812">Transmembrane</keyword>
<reference evidence="3" key="1">
    <citation type="journal article" date="2023" name="Science">
        <title>Genome structures resolve the early diversification of teleost fishes.</title>
        <authorList>
            <person name="Parey E."/>
            <person name="Louis A."/>
            <person name="Montfort J."/>
            <person name="Bouchez O."/>
            <person name="Roques C."/>
            <person name="Iampietro C."/>
            <person name="Lluch J."/>
            <person name="Castinel A."/>
            <person name="Donnadieu C."/>
            <person name="Desvignes T."/>
            <person name="Floi Bucao C."/>
            <person name="Jouanno E."/>
            <person name="Wen M."/>
            <person name="Mejri S."/>
            <person name="Dirks R."/>
            <person name="Jansen H."/>
            <person name="Henkel C."/>
            <person name="Chen W.J."/>
            <person name="Zahm M."/>
            <person name="Cabau C."/>
            <person name="Klopp C."/>
            <person name="Thompson A.W."/>
            <person name="Robinson-Rechavi M."/>
            <person name="Braasch I."/>
            <person name="Lecointre G."/>
            <person name="Bobe J."/>
            <person name="Postlethwait J.H."/>
            <person name="Berthelot C."/>
            <person name="Roest Crollius H."/>
            <person name="Guiguen Y."/>
        </authorList>
    </citation>
    <scope>NUCLEOTIDE SEQUENCE</scope>
    <source>
        <strain evidence="3">WJC10195</strain>
    </source>
</reference>
<gene>
    <name evidence="3" type="ORF">SKAU_G00112550</name>
</gene>
<name>A0A9Q1G1D9_SYNKA</name>
<proteinExistence type="predicted"/>
<feature type="compositionally biased region" description="Low complexity" evidence="1">
    <location>
        <begin position="123"/>
        <end position="135"/>
    </location>
</feature>
<dbReference type="EMBL" id="JAINUF010000003">
    <property type="protein sequence ID" value="KAJ8371227.1"/>
    <property type="molecule type" value="Genomic_DNA"/>
</dbReference>
<evidence type="ECO:0000313" key="4">
    <source>
        <dbReference type="Proteomes" id="UP001152622"/>
    </source>
</evidence>
<accession>A0A9Q1G1D9</accession>
<organism evidence="3 4">
    <name type="scientific">Synaphobranchus kaupii</name>
    <name type="common">Kaup's arrowtooth eel</name>
    <dbReference type="NCBI Taxonomy" id="118154"/>
    <lineage>
        <taxon>Eukaryota</taxon>
        <taxon>Metazoa</taxon>
        <taxon>Chordata</taxon>
        <taxon>Craniata</taxon>
        <taxon>Vertebrata</taxon>
        <taxon>Euteleostomi</taxon>
        <taxon>Actinopterygii</taxon>
        <taxon>Neopterygii</taxon>
        <taxon>Teleostei</taxon>
        <taxon>Anguilliformes</taxon>
        <taxon>Synaphobranchidae</taxon>
        <taxon>Synaphobranchus</taxon>
    </lineage>
</organism>
<feature type="region of interest" description="Disordered" evidence="1">
    <location>
        <begin position="1"/>
        <end position="35"/>
    </location>
</feature>
<evidence type="ECO:0000256" key="2">
    <source>
        <dbReference type="SAM" id="Phobius"/>
    </source>
</evidence>
<protein>
    <recommendedName>
        <fullName evidence="5">Transmembrane protein 51</fullName>
    </recommendedName>
</protein>
<dbReference type="PANTHER" id="PTHR16015">
    <property type="entry name" value="TRANSMEMBRANE PROTEIN 51"/>
    <property type="match status" value="1"/>
</dbReference>
<feature type="transmembrane region" description="Helical" evidence="2">
    <location>
        <begin position="42"/>
        <end position="64"/>
    </location>
</feature>
<evidence type="ECO:0000313" key="3">
    <source>
        <dbReference type="EMBL" id="KAJ8371227.1"/>
    </source>
</evidence>
<evidence type="ECO:0008006" key="5">
    <source>
        <dbReference type="Google" id="ProtNLM"/>
    </source>
</evidence>
<feature type="compositionally biased region" description="Polar residues" evidence="1">
    <location>
        <begin position="167"/>
        <end position="177"/>
    </location>
</feature>
<dbReference type="PANTHER" id="PTHR16015:SF0">
    <property type="entry name" value="TRANSMEMBRANE PROTEIN 51"/>
    <property type="match status" value="1"/>
</dbReference>
<dbReference type="Proteomes" id="UP001152622">
    <property type="component" value="Chromosome 3"/>
</dbReference>
<feature type="transmembrane region" description="Helical" evidence="2">
    <location>
        <begin position="90"/>
        <end position="110"/>
    </location>
</feature>
<dbReference type="InterPro" id="IPR029265">
    <property type="entry name" value="TMEM51"/>
</dbReference>
<sequence>MRAVIGQSRGQREMCSSGQLCSRSGRPPPSSGDNANNSGSQYALCALGVGLVALGVVMIVWSVVPSDASGNNSSSKPGPNADAKGKTSSVAFVLSGVGVAMLLLSICLGVRSKQRQQRREAQAQDAQLSAGAAEGQEAETEETATRYDVPTYEEAVGSGQYPVPQSHLPSSNSASQLPSYEDLVDGIQHEDEGPAAIAGPEPARAPPPPAGAALAAPAVPNPAAPPNCQNGLSRKLRSLKVRRIKSEKLHLRNVSDPPQPGPHSIEPLTPSSAVR</sequence>
<keyword evidence="2" id="KW-0472">Membrane</keyword>
<dbReference type="Pfam" id="PF15345">
    <property type="entry name" value="TMEM51"/>
    <property type="match status" value="1"/>
</dbReference>
<comment type="caution">
    <text evidence="3">The sequence shown here is derived from an EMBL/GenBank/DDBJ whole genome shotgun (WGS) entry which is preliminary data.</text>
</comment>